<dbReference type="EMBL" id="BGPR01028012">
    <property type="protein sequence ID" value="GBN98925.1"/>
    <property type="molecule type" value="Genomic_DNA"/>
</dbReference>
<evidence type="ECO:0000313" key="4">
    <source>
        <dbReference type="Proteomes" id="UP000499080"/>
    </source>
</evidence>
<dbReference type="Proteomes" id="UP000499080">
    <property type="component" value="Unassembled WGS sequence"/>
</dbReference>
<dbReference type="EMBL" id="BGPR01028330">
    <property type="protein sequence ID" value="GBN99424.1"/>
    <property type="molecule type" value="Genomic_DNA"/>
</dbReference>
<accession>A0A4Y2TII4</accession>
<sequence>MVLPFVRCGSLERGLQAQSEYLSSEYCLISQNGQVVEKWNSTKKEIGIYNRNSNRRFRSYGANLDQQDDNHEVQRPTD</sequence>
<keyword evidence="4" id="KW-1185">Reference proteome</keyword>
<protein>
    <submittedName>
        <fullName evidence="2">Uncharacterized protein</fullName>
    </submittedName>
</protein>
<gene>
    <name evidence="3" type="ORF">AVEN_219776_1</name>
    <name evidence="2" type="ORF">AVEN_79043_1</name>
</gene>
<evidence type="ECO:0000313" key="3">
    <source>
        <dbReference type="EMBL" id="GBN99424.1"/>
    </source>
</evidence>
<organism evidence="2 4">
    <name type="scientific">Araneus ventricosus</name>
    <name type="common">Orbweaver spider</name>
    <name type="synonym">Epeira ventricosa</name>
    <dbReference type="NCBI Taxonomy" id="182803"/>
    <lineage>
        <taxon>Eukaryota</taxon>
        <taxon>Metazoa</taxon>
        <taxon>Ecdysozoa</taxon>
        <taxon>Arthropoda</taxon>
        <taxon>Chelicerata</taxon>
        <taxon>Arachnida</taxon>
        <taxon>Araneae</taxon>
        <taxon>Araneomorphae</taxon>
        <taxon>Entelegynae</taxon>
        <taxon>Araneoidea</taxon>
        <taxon>Araneidae</taxon>
        <taxon>Araneus</taxon>
    </lineage>
</organism>
<proteinExistence type="predicted"/>
<evidence type="ECO:0000313" key="2">
    <source>
        <dbReference type="EMBL" id="GBN98925.1"/>
    </source>
</evidence>
<evidence type="ECO:0000256" key="1">
    <source>
        <dbReference type="SAM" id="MobiDB-lite"/>
    </source>
</evidence>
<name>A0A4Y2TII4_ARAVE</name>
<dbReference type="AlphaFoldDB" id="A0A4Y2TII4"/>
<feature type="region of interest" description="Disordered" evidence="1">
    <location>
        <begin position="59"/>
        <end position="78"/>
    </location>
</feature>
<feature type="compositionally biased region" description="Basic and acidic residues" evidence="1">
    <location>
        <begin position="68"/>
        <end position="78"/>
    </location>
</feature>
<comment type="caution">
    <text evidence="2">The sequence shown here is derived from an EMBL/GenBank/DDBJ whole genome shotgun (WGS) entry which is preliminary data.</text>
</comment>
<reference evidence="2 4" key="1">
    <citation type="journal article" date="2019" name="Sci. Rep.">
        <title>Orb-weaving spider Araneus ventricosus genome elucidates the spidroin gene catalogue.</title>
        <authorList>
            <person name="Kono N."/>
            <person name="Nakamura H."/>
            <person name="Ohtoshi R."/>
            <person name="Moran D.A.P."/>
            <person name="Shinohara A."/>
            <person name="Yoshida Y."/>
            <person name="Fujiwara M."/>
            <person name="Mori M."/>
            <person name="Tomita M."/>
            <person name="Arakawa K."/>
        </authorList>
    </citation>
    <scope>NUCLEOTIDE SEQUENCE [LARGE SCALE GENOMIC DNA]</scope>
</reference>